<dbReference type="EMBL" id="SBKP01000006">
    <property type="protein sequence ID" value="RXR28984.1"/>
    <property type="molecule type" value="Genomic_DNA"/>
</dbReference>
<dbReference type="OrthoDB" id="7875275at2"/>
<reference evidence="2" key="1">
    <citation type="submission" date="2019-01" db="EMBL/GenBank/DDBJ databases">
        <title>Cytophagaceae bacterium strain CAR-16.</title>
        <authorList>
            <person name="Chen W.-M."/>
        </authorList>
    </citation>
    <scope>NUCLEOTIDE SEQUENCE [LARGE SCALE GENOMIC DNA]</scope>
    <source>
        <strain evidence="2">CHR27</strain>
    </source>
</reference>
<protein>
    <submittedName>
        <fullName evidence="1">Uncharacterized protein</fullName>
    </submittedName>
</protein>
<gene>
    <name evidence="1" type="ORF">EQG66_07855</name>
</gene>
<name>A0A4Q1KK16_9SPHN</name>
<organism evidence="1 2">
    <name type="scientific">Sphingobium fluviale</name>
    <dbReference type="NCBI Taxonomy" id="2506423"/>
    <lineage>
        <taxon>Bacteria</taxon>
        <taxon>Pseudomonadati</taxon>
        <taxon>Pseudomonadota</taxon>
        <taxon>Alphaproteobacteria</taxon>
        <taxon>Sphingomonadales</taxon>
        <taxon>Sphingomonadaceae</taxon>
        <taxon>Sphingobium</taxon>
    </lineage>
</organism>
<sequence length="62" mass="7051">MADEPKCPNCGTTNGIYAKADLRWQAMTQSWEISEVEDTLDCTECDHSWSLSDSDFPQYEEA</sequence>
<dbReference type="Proteomes" id="UP000290958">
    <property type="component" value="Unassembled WGS sequence"/>
</dbReference>
<dbReference type="RefSeq" id="WP_129404048.1">
    <property type="nucleotide sequence ID" value="NZ_SBKP01000006.1"/>
</dbReference>
<proteinExistence type="predicted"/>
<evidence type="ECO:0000313" key="2">
    <source>
        <dbReference type="Proteomes" id="UP000290958"/>
    </source>
</evidence>
<keyword evidence="2" id="KW-1185">Reference proteome</keyword>
<accession>A0A4Q1KK16</accession>
<dbReference type="AlphaFoldDB" id="A0A4Q1KK16"/>
<comment type="caution">
    <text evidence="1">The sequence shown here is derived from an EMBL/GenBank/DDBJ whole genome shotgun (WGS) entry which is preliminary data.</text>
</comment>
<evidence type="ECO:0000313" key="1">
    <source>
        <dbReference type="EMBL" id="RXR28984.1"/>
    </source>
</evidence>